<reference evidence="4" key="1">
    <citation type="submission" date="2010-08" db="EMBL/GenBank/DDBJ databases">
        <authorList>
            <consortium name="Caenorhabditis japonica Sequencing Consortium"/>
            <person name="Wilson R.K."/>
        </authorList>
    </citation>
    <scope>NUCLEOTIDE SEQUENCE [LARGE SCALE GENOMIC DNA]</scope>
    <source>
        <strain evidence="4">DF5081</strain>
    </source>
</reference>
<dbReference type="Pfam" id="PF00076">
    <property type="entry name" value="RRM_1"/>
    <property type="match status" value="1"/>
</dbReference>
<sequence>MSNISNVFIRGLSRDMSDTDLHQAFGGAEEGVVQCHVADGYGFVLFDTRENARRKISEMDGAVLVSGGVLVLADFLSH</sequence>
<dbReference type="Proteomes" id="UP000005237">
    <property type="component" value="Unassembled WGS sequence"/>
</dbReference>
<evidence type="ECO:0000313" key="4">
    <source>
        <dbReference type="Proteomes" id="UP000005237"/>
    </source>
</evidence>
<reference evidence="3" key="2">
    <citation type="submission" date="2022-06" db="UniProtKB">
        <authorList>
            <consortium name="EnsemblMetazoa"/>
        </authorList>
    </citation>
    <scope>IDENTIFICATION</scope>
    <source>
        <strain evidence="3">DF5081</strain>
    </source>
</reference>
<dbReference type="InterPro" id="IPR035979">
    <property type="entry name" value="RBD_domain_sf"/>
</dbReference>
<dbReference type="InterPro" id="IPR000504">
    <property type="entry name" value="RRM_dom"/>
</dbReference>
<dbReference type="InterPro" id="IPR012677">
    <property type="entry name" value="Nucleotide-bd_a/b_plait_sf"/>
</dbReference>
<feature type="domain" description="RRM" evidence="2">
    <location>
        <begin position="5"/>
        <end position="78"/>
    </location>
</feature>
<dbReference type="SMART" id="SM00360">
    <property type="entry name" value="RRM"/>
    <property type="match status" value="1"/>
</dbReference>
<protein>
    <submittedName>
        <fullName evidence="3">RRM domain-containing protein</fullName>
    </submittedName>
</protein>
<proteinExistence type="predicted"/>
<dbReference type="AlphaFoldDB" id="A0A8R1IR64"/>
<name>A0A8R1IR64_CAEJA</name>
<keyword evidence="1" id="KW-0694">RNA-binding</keyword>
<keyword evidence="4" id="KW-1185">Reference proteome</keyword>
<dbReference type="PROSITE" id="PS50102">
    <property type="entry name" value="RRM"/>
    <property type="match status" value="1"/>
</dbReference>
<dbReference type="EnsemblMetazoa" id="CJA40328.1">
    <property type="protein sequence ID" value="CJA40328.1"/>
    <property type="gene ID" value="WBGene00216176"/>
</dbReference>
<evidence type="ECO:0000259" key="2">
    <source>
        <dbReference type="PROSITE" id="PS50102"/>
    </source>
</evidence>
<dbReference type="GO" id="GO:0003723">
    <property type="term" value="F:RNA binding"/>
    <property type="evidence" value="ECO:0007669"/>
    <property type="project" value="UniProtKB-UniRule"/>
</dbReference>
<dbReference type="Gene3D" id="3.30.70.330">
    <property type="match status" value="1"/>
</dbReference>
<evidence type="ECO:0000256" key="1">
    <source>
        <dbReference type="PROSITE-ProRule" id="PRU00176"/>
    </source>
</evidence>
<dbReference type="CDD" id="cd00590">
    <property type="entry name" value="RRM_SF"/>
    <property type="match status" value="1"/>
</dbReference>
<evidence type="ECO:0000313" key="3">
    <source>
        <dbReference type="EnsemblMetazoa" id="CJA40328.1"/>
    </source>
</evidence>
<organism evidence="3 4">
    <name type="scientific">Caenorhabditis japonica</name>
    <dbReference type="NCBI Taxonomy" id="281687"/>
    <lineage>
        <taxon>Eukaryota</taxon>
        <taxon>Metazoa</taxon>
        <taxon>Ecdysozoa</taxon>
        <taxon>Nematoda</taxon>
        <taxon>Chromadorea</taxon>
        <taxon>Rhabditida</taxon>
        <taxon>Rhabditina</taxon>
        <taxon>Rhabditomorpha</taxon>
        <taxon>Rhabditoidea</taxon>
        <taxon>Rhabditidae</taxon>
        <taxon>Peloderinae</taxon>
        <taxon>Caenorhabditis</taxon>
    </lineage>
</organism>
<dbReference type="SUPFAM" id="SSF54928">
    <property type="entry name" value="RNA-binding domain, RBD"/>
    <property type="match status" value="1"/>
</dbReference>
<accession>A0A8R1IR64</accession>